<dbReference type="SUPFAM" id="SSF51735">
    <property type="entry name" value="NAD(P)-binding Rossmann-fold domains"/>
    <property type="match status" value="1"/>
</dbReference>
<proteinExistence type="predicted"/>
<dbReference type="InterPro" id="IPR036291">
    <property type="entry name" value="NAD(P)-bd_dom_sf"/>
</dbReference>
<dbReference type="PANTHER" id="PTHR33303">
    <property type="entry name" value="CYTOPLASMIC PROTEIN-RELATED"/>
    <property type="match status" value="1"/>
</dbReference>
<comment type="caution">
    <text evidence="2">The sequence shown here is derived from an EMBL/GenBank/DDBJ whole genome shotgun (WGS) entry which is preliminary data.</text>
</comment>
<protein>
    <recommendedName>
        <fullName evidence="1">CoA-binding domain-containing protein</fullName>
    </recommendedName>
</protein>
<dbReference type="Proteomes" id="UP000051717">
    <property type="component" value="Unassembled WGS sequence"/>
</dbReference>
<gene>
    <name evidence="2" type="ORF">AMJ82_11375</name>
</gene>
<sequence length="150" mass="16603">MCTKDAVEGFLAQRELAVAGVSGTRKKFGNSVYRDLKTKGYRVFAVNPNAETVEGDPCYHNLNALPDPVQGVVIVVPPSETEKIVEDAARAGIRHIWIQQGAESDTAIEFCREQGMNVVHGECILMFAEPVGFLHRVHRWIRGMLGKLPE</sequence>
<dbReference type="AlphaFoldDB" id="A0A0S8G282"/>
<dbReference type="EMBL" id="LJUI01000151">
    <property type="protein sequence ID" value="KPK67039.1"/>
    <property type="molecule type" value="Genomic_DNA"/>
</dbReference>
<evidence type="ECO:0000259" key="1">
    <source>
        <dbReference type="SMART" id="SM00881"/>
    </source>
</evidence>
<reference evidence="2 3" key="1">
    <citation type="journal article" date="2015" name="Microbiome">
        <title>Genomic resolution of linkages in carbon, nitrogen, and sulfur cycling among widespread estuary sediment bacteria.</title>
        <authorList>
            <person name="Baker B.J."/>
            <person name="Lazar C.S."/>
            <person name="Teske A.P."/>
            <person name="Dick G.J."/>
        </authorList>
    </citation>
    <scope>NUCLEOTIDE SEQUENCE [LARGE SCALE GENOMIC DNA]</scope>
    <source>
        <strain evidence="2">SM23_40</strain>
    </source>
</reference>
<dbReference type="InterPro" id="IPR003781">
    <property type="entry name" value="CoA-bd"/>
</dbReference>
<evidence type="ECO:0000313" key="2">
    <source>
        <dbReference type="EMBL" id="KPK67039.1"/>
    </source>
</evidence>
<dbReference type="PANTHER" id="PTHR33303:SF2">
    <property type="entry name" value="COA-BINDING DOMAIN-CONTAINING PROTEIN"/>
    <property type="match status" value="1"/>
</dbReference>
<evidence type="ECO:0000313" key="3">
    <source>
        <dbReference type="Proteomes" id="UP000051717"/>
    </source>
</evidence>
<feature type="domain" description="CoA-binding" evidence="1">
    <location>
        <begin position="10"/>
        <end position="102"/>
    </location>
</feature>
<dbReference type="Pfam" id="PF13380">
    <property type="entry name" value="CoA_binding_2"/>
    <property type="match status" value="1"/>
</dbReference>
<accession>A0A0S8G282</accession>
<organism evidence="2 3">
    <name type="scientific">candidate division TA06 bacterium SM23_40</name>
    <dbReference type="NCBI Taxonomy" id="1703774"/>
    <lineage>
        <taxon>Bacteria</taxon>
        <taxon>Bacteria division TA06</taxon>
    </lineage>
</organism>
<dbReference type="SMART" id="SM00881">
    <property type="entry name" value="CoA_binding"/>
    <property type="match status" value="1"/>
</dbReference>
<name>A0A0S8G282_UNCT6</name>
<dbReference type="Gene3D" id="3.40.50.720">
    <property type="entry name" value="NAD(P)-binding Rossmann-like Domain"/>
    <property type="match status" value="1"/>
</dbReference>